<sequence length="74" mass="8436">LDTQVKNLARPELRHAPLMDTSKYPTVRGLTVFKKLAQIKSDFYGKSSDYPAPVIPATIYYMKLTFQIQMLNDG</sequence>
<dbReference type="Proteomes" id="UP000789396">
    <property type="component" value="Unassembled WGS sequence"/>
</dbReference>
<organism evidence="1 2">
    <name type="scientific">Racocetra fulgida</name>
    <dbReference type="NCBI Taxonomy" id="60492"/>
    <lineage>
        <taxon>Eukaryota</taxon>
        <taxon>Fungi</taxon>
        <taxon>Fungi incertae sedis</taxon>
        <taxon>Mucoromycota</taxon>
        <taxon>Glomeromycotina</taxon>
        <taxon>Glomeromycetes</taxon>
        <taxon>Diversisporales</taxon>
        <taxon>Gigasporaceae</taxon>
        <taxon>Racocetra</taxon>
    </lineage>
</organism>
<gene>
    <name evidence="1" type="ORF">RFULGI_LOCUS6428</name>
</gene>
<feature type="non-terminal residue" evidence="1">
    <location>
        <position position="74"/>
    </location>
</feature>
<evidence type="ECO:0000313" key="1">
    <source>
        <dbReference type="EMBL" id="CAG8596170.1"/>
    </source>
</evidence>
<dbReference type="EMBL" id="CAJVPZ010008258">
    <property type="protein sequence ID" value="CAG8596170.1"/>
    <property type="molecule type" value="Genomic_DNA"/>
</dbReference>
<keyword evidence="2" id="KW-1185">Reference proteome</keyword>
<comment type="caution">
    <text evidence="1">The sequence shown here is derived from an EMBL/GenBank/DDBJ whole genome shotgun (WGS) entry which is preliminary data.</text>
</comment>
<name>A0A9N9CBU9_9GLOM</name>
<evidence type="ECO:0000313" key="2">
    <source>
        <dbReference type="Proteomes" id="UP000789396"/>
    </source>
</evidence>
<proteinExistence type="predicted"/>
<dbReference type="AlphaFoldDB" id="A0A9N9CBU9"/>
<protein>
    <submittedName>
        <fullName evidence="1">18441_t:CDS:1</fullName>
    </submittedName>
</protein>
<accession>A0A9N9CBU9</accession>
<reference evidence="1" key="1">
    <citation type="submission" date="2021-06" db="EMBL/GenBank/DDBJ databases">
        <authorList>
            <person name="Kallberg Y."/>
            <person name="Tangrot J."/>
            <person name="Rosling A."/>
        </authorList>
    </citation>
    <scope>NUCLEOTIDE SEQUENCE</scope>
    <source>
        <strain evidence="1">IN212</strain>
    </source>
</reference>